<dbReference type="SUPFAM" id="SSF46988">
    <property type="entry name" value="Tubulin chaperone cofactor A"/>
    <property type="match status" value="1"/>
</dbReference>
<dbReference type="InterPro" id="IPR036126">
    <property type="entry name" value="TBCA_sf"/>
</dbReference>
<evidence type="ECO:0000256" key="6">
    <source>
        <dbReference type="RuleBase" id="RU364030"/>
    </source>
</evidence>
<dbReference type="PANTHER" id="PTHR21500">
    <property type="entry name" value="TUBULIN-SPECIFIC CHAPERONE A"/>
    <property type="match status" value="1"/>
</dbReference>
<evidence type="ECO:0000313" key="9">
    <source>
        <dbReference type="WBParaSite" id="ALUE_0001801801-mRNA-1"/>
    </source>
</evidence>
<dbReference type="GO" id="GO:0005874">
    <property type="term" value="C:microtubule"/>
    <property type="evidence" value="ECO:0007669"/>
    <property type="project" value="UniProtKB-KW"/>
</dbReference>
<dbReference type="Gene3D" id="1.20.58.90">
    <property type="match status" value="1"/>
</dbReference>
<keyword evidence="6" id="KW-0493">Microtubule</keyword>
<comment type="similarity">
    <text evidence="2 6">Belongs to the TBCA family.</text>
</comment>
<comment type="function">
    <text evidence="1">Tubulin-folding protein; involved in the early step of the tubulin folding pathway.</text>
</comment>
<dbReference type="WBParaSite" id="ALUE_0001801801-mRNA-1">
    <property type="protein sequence ID" value="ALUE_0001801801-mRNA-1"/>
    <property type="gene ID" value="ALUE_0001801801"/>
</dbReference>
<evidence type="ECO:0000256" key="4">
    <source>
        <dbReference type="ARBA" id="ARBA00023186"/>
    </source>
</evidence>
<reference evidence="9" key="1">
    <citation type="submission" date="2017-02" db="UniProtKB">
        <authorList>
            <consortium name="WormBaseParasite"/>
        </authorList>
    </citation>
    <scope>IDENTIFICATION</scope>
</reference>
<keyword evidence="4 6" id="KW-0143">Chaperone</keyword>
<dbReference type="GO" id="GO:0007021">
    <property type="term" value="P:tubulin complex assembly"/>
    <property type="evidence" value="ECO:0007669"/>
    <property type="project" value="UniProtKB-UniRule"/>
</dbReference>
<evidence type="ECO:0000256" key="7">
    <source>
        <dbReference type="SAM" id="Coils"/>
    </source>
</evidence>
<dbReference type="GO" id="GO:0005829">
    <property type="term" value="C:cytosol"/>
    <property type="evidence" value="ECO:0007669"/>
    <property type="project" value="TreeGrafter"/>
</dbReference>
<evidence type="ECO:0000256" key="2">
    <source>
        <dbReference type="ARBA" id="ARBA00006806"/>
    </source>
</evidence>
<name>A0A0M3IHT2_ASCLU</name>
<keyword evidence="8" id="KW-1185">Reference proteome</keyword>
<evidence type="ECO:0000256" key="5">
    <source>
        <dbReference type="ARBA" id="ARBA00026055"/>
    </source>
</evidence>
<dbReference type="InterPro" id="IPR004226">
    <property type="entry name" value="TBCA"/>
</dbReference>
<evidence type="ECO:0000256" key="1">
    <source>
        <dbReference type="ARBA" id="ARBA00003046"/>
    </source>
</evidence>
<keyword evidence="7" id="KW-0175">Coiled coil</keyword>
<evidence type="ECO:0000313" key="8">
    <source>
        <dbReference type="Proteomes" id="UP000036681"/>
    </source>
</evidence>
<sequence>MADAQLLKTVSIQTGVLKRIIKELAYYKKEAETEAAKLESMKAQSDLDEHIIKKQAEVLLESRNMIPDSMRRMQKALEELKKLVDENSKVLQGCKEYTAACEQIEAASAVQ</sequence>
<proteinExistence type="inferred from homology"/>
<dbReference type="GO" id="GO:0007023">
    <property type="term" value="P:post-chaperonin tubulin folding pathway"/>
    <property type="evidence" value="ECO:0007669"/>
    <property type="project" value="UniProtKB-UniRule"/>
</dbReference>
<feature type="coiled-coil region" evidence="7">
    <location>
        <begin position="28"/>
        <end position="90"/>
    </location>
</feature>
<keyword evidence="6" id="KW-0963">Cytoplasm</keyword>
<evidence type="ECO:0000256" key="3">
    <source>
        <dbReference type="ARBA" id="ARBA00015002"/>
    </source>
</evidence>
<dbReference type="AlphaFoldDB" id="A0A0M3IHT2"/>
<protein>
    <recommendedName>
        <fullName evidence="3 6">Tubulin-specific chaperone A</fullName>
    </recommendedName>
</protein>
<dbReference type="Pfam" id="PF02970">
    <property type="entry name" value="TBCA"/>
    <property type="match status" value="1"/>
</dbReference>
<dbReference type="GO" id="GO:0048487">
    <property type="term" value="F:beta-tubulin binding"/>
    <property type="evidence" value="ECO:0007669"/>
    <property type="project" value="InterPro"/>
</dbReference>
<dbReference type="Proteomes" id="UP000036681">
    <property type="component" value="Unplaced"/>
</dbReference>
<dbReference type="PANTHER" id="PTHR21500:SF0">
    <property type="entry name" value="TUBULIN-SPECIFIC CHAPERONE A"/>
    <property type="match status" value="1"/>
</dbReference>
<keyword evidence="6" id="KW-0206">Cytoskeleton</keyword>
<organism evidence="8 9">
    <name type="scientific">Ascaris lumbricoides</name>
    <name type="common">Giant roundworm</name>
    <dbReference type="NCBI Taxonomy" id="6252"/>
    <lineage>
        <taxon>Eukaryota</taxon>
        <taxon>Metazoa</taxon>
        <taxon>Ecdysozoa</taxon>
        <taxon>Nematoda</taxon>
        <taxon>Chromadorea</taxon>
        <taxon>Rhabditida</taxon>
        <taxon>Spirurina</taxon>
        <taxon>Ascaridomorpha</taxon>
        <taxon>Ascaridoidea</taxon>
        <taxon>Ascarididae</taxon>
        <taxon>Ascaris</taxon>
    </lineage>
</organism>
<accession>A0A0M3IHT2</accession>
<comment type="subcellular location">
    <subcellularLocation>
        <location evidence="6">Cytoplasm</location>
        <location evidence="6">Cytoskeleton</location>
    </subcellularLocation>
</comment>
<comment type="subunit">
    <text evidence="5 6">Supercomplex made of cofactors A to E. Cofactors A and D function by capturing and stabilizing tubulin in a quasi-native conformation. Cofactor E binds to the cofactor D-tubulin complex; interaction with cofactor C then causes the release of tubulin polypeptides that are committed to the native state.</text>
</comment>